<protein>
    <submittedName>
        <fullName evidence="6">L-rhamnose-binding lectin CSL2-like</fullName>
    </submittedName>
</protein>
<dbReference type="FunFam" id="2.60.120.740:FF:000003">
    <property type="entry name" value="Protein eva-1 homolog C"/>
    <property type="match status" value="1"/>
</dbReference>
<reference evidence="6" key="1">
    <citation type="submission" date="2025-08" db="UniProtKB">
        <authorList>
            <consortium name="RefSeq"/>
        </authorList>
    </citation>
    <scope>IDENTIFICATION</scope>
</reference>
<dbReference type="InterPro" id="IPR043159">
    <property type="entry name" value="Lectin_gal-bd_sf"/>
</dbReference>
<dbReference type="OrthoDB" id="1100386at2759"/>
<dbReference type="Gene3D" id="2.60.120.740">
    <property type="match status" value="3"/>
</dbReference>
<dbReference type="InterPro" id="IPR000922">
    <property type="entry name" value="Lectin_gal-bd_dom"/>
</dbReference>
<proteinExistence type="predicted"/>
<keyword evidence="1" id="KW-0348">Hemagglutinin</keyword>
<evidence type="ECO:0000256" key="3">
    <source>
        <dbReference type="ARBA" id="ARBA00022737"/>
    </source>
</evidence>
<dbReference type="PANTHER" id="PTHR46780">
    <property type="entry name" value="PROTEIN EVA-1"/>
    <property type="match status" value="1"/>
</dbReference>
<accession>A0A6J2W6Q1</accession>
<dbReference type="CDD" id="cd22833">
    <property type="entry name" value="Gal_Rha_Lectin_CSL1-2_RBL_SML_rpt1"/>
    <property type="match status" value="1"/>
</dbReference>
<organism evidence="5 6">
    <name type="scientific">Chanos chanos</name>
    <name type="common">Milkfish</name>
    <name type="synonym">Mugil chanos</name>
    <dbReference type="NCBI Taxonomy" id="29144"/>
    <lineage>
        <taxon>Eukaryota</taxon>
        <taxon>Metazoa</taxon>
        <taxon>Chordata</taxon>
        <taxon>Craniata</taxon>
        <taxon>Vertebrata</taxon>
        <taxon>Euteleostomi</taxon>
        <taxon>Actinopterygii</taxon>
        <taxon>Neopterygii</taxon>
        <taxon>Teleostei</taxon>
        <taxon>Ostariophysi</taxon>
        <taxon>Gonorynchiformes</taxon>
        <taxon>Chanidae</taxon>
        <taxon>Chanos</taxon>
    </lineage>
</organism>
<dbReference type="GeneID" id="115821427"/>
<dbReference type="RefSeq" id="XP_030641115.1">
    <property type="nucleotide sequence ID" value="XM_030785255.1"/>
</dbReference>
<name>A0A6J2W6Q1_CHACN</name>
<feature type="domain" description="SUEL-type lectin" evidence="4">
    <location>
        <begin position="95"/>
        <end position="194"/>
    </location>
</feature>
<dbReference type="AlphaFoldDB" id="A0A6J2W6Q1"/>
<feature type="domain" description="SUEL-type lectin" evidence="4">
    <location>
        <begin position="196"/>
        <end position="272"/>
    </location>
</feature>
<keyword evidence="5" id="KW-1185">Reference proteome</keyword>
<sequence>MAGTETVITCYGLVQRLSCEDGVIIVQSATYGRTDAEICSSNRRQQELANTDCSRTVPRISDICNGKKVCEINPHTFSLPDPCFGTYKYFTTIYTCVPTQTSVTCEGGYSTLDCGSDVIEIISANYGRTNTTICSTGRPKYQVTKSNCFAQNTVAKVAEQCDGKSQCSVRASNSVFSDTCAGTYKYLNVTYSCSNLIKIYDVIYGRSDRTTCAAGHKYGQIINTDCSDRNAYAVVAKQCNGKNKCLVHASNSVFSDPCPGTSKYLIISHSCKKL</sequence>
<keyword evidence="3" id="KW-0677">Repeat</keyword>
<evidence type="ECO:0000256" key="2">
    <source>
        <dbReference type="ARBA" id="ARBA00022734"/>
    </source>
</evidence>
<dbReference type="CDD" id="cd22836">
    <property type="entry name" value="Gal_Rha_Lectin_RBL_rpt2"/>
    <property type="match status" value="1"/>
</dbReference>
<feature type="domain" description="SUEL-type lectin" evidence="4">
    <location>
        <begin position="9"/>
        <end position="97"/>
    </location>
</feature>
<evidence type="ECO:0000256" key="1">
    <source>
        <dbReference type="ARBA" id="ARBA00022546"/>
    </source>
</evidence>
<dbReference type="Proteomes" id="UP000504632">
    <property type="component" value="Chromosome 9"/>
</dbReference>
<dbReference type="GO" id="GO:0030246">
    <property type="term" value="F:carbohydrate binding"/>
    <property type="evidence" value="ECO:0007669"/>
    <property type="project" value="UniProtKB-KW"/>
</dbReference>
<evidence type="ECO:0000313" key="5">
    <source>
        <dbReference type="Proteomes" id="UP000504632"/>
    </source>
</evidence>
<dbReference type="Pfam" id="PF02140">
    <property type="entry name" value="SUEL_Lectin"/>
    <property type="match status" value="3"/>
</dbReference>
<keyword evidence="2" id="KW-0430">Lectin</keyword>
<dbReference type="PROSITE" id="PS50228">
    <property type="entry name" value="SUEL_LECTIN"/>
    <property type="match status" value="3"/>
</dbReference>
<evidence type="ECO:0000259" key="4">
    <source>
        <dbReference type="PROSITE" id="PS50228"/>
    </source>
</evidence>
<evidence type="ECO:0000313" key="6">
    <source>
        <dbReference type="RefSeq" id="XP_030641115.1"/>
    </source>
</evidence>
<dbReference type="InParanoid" id="A0A6J2W6Q1"/>
<gene>
    <name evidence="6" type="primary">LOC115821427</name>
</gene>